<dbReference type="SUPFAM" id="SSF110296">
    <property type="entry name" value="Oligoxyloglucan reducing end-specific cellobiohydrolase"/>
    <property type="match status" value="1"/>
</dbReference>
<dbReference type="Gene3D" id="2.130.10.10">
    <property type="entry name" value="YVTN repeat-like/Quinoprotein amine dehydrogenase"/>
    <property type="match status" value="1"/>
</dbReference>
<evidence type="ECO:0000313" key="4">
    <source>
        <dbReference type="Proteomes" id="UP001500618"/>
    </source>
</evidence>
<evidence type="ECO:0000256" key="1">
    <source>
        <dbReference type="SAM" id="MobiDB-lite"/>
    </source>
</evidence>
<evidence type="ECO:0000313" key="3">
    <source>
        <dbReference type="EMBL" id="GAA1670667.1"/>
    </source>
</evidence>
<gene>
    <name evidence="3" type="ORF">GCM10009765_20110</name>
</gene>
<reference evidence="4" key="1">
    <citation type="journal article" date="2019" name="Int. J. Syst. Evol. Microbiol.">
        <title>The Global Catalogue of Microorganisms (GCM) 10K type strain sequencing project: providing services to taxonomists for standard genome sequencing and annotation.</title>
        <authorList>
            <consortium name="The Broad Institute Genomics Platform"/>
            <consortium name="The Broad Institute Genome Sequencing Center for Infectious Disease"/>
            <person name="Wu L."/>
            <person name="Ma J."/>
        </authorList>
    </citation>
    <scope>NUCLEOTIDE SEQUENCE [LARGE SCALE GENOMIC DNA]</scope>
    <source>
        <strain evidence="4">JCM 14718</strain>
    </source>
</reference>
<accession>A0ABP4SEC3</accession>
<feature type="transmembrane region" description="Helical" evidence="2">
    <location>
        <begin position="38"/>
        <end position="61"/>
    </location>
</feature>
<dbReference type="Proteomes" id="UP001500618">
    <property type="component" value="Unassembled WGS sequence"/>
</dbReference>
<organism evidence="3 4">
    <name type="scientific">Fodinicola feengrottensis</name>
    <dbReference type="NCBI Taxonomy" id="435914"/>
    <lineage>
        <taxon>Bacteria</taxon>
        <taxon>Bacillati</taxon>
        <taxon>Actinomycetota</taxon>
        <taxon>Actinomycetes</taxon>
        <taxon>Mycobacteriales</taxon>
        <taxon>Fodinicola</taxon>
    </lineage>
</organism>
<comment type="caution">
    <text evidence="3">The sequence shown here is derived from an EMBL/GenBank/DDBJ whole genome shotgun (WGS) entry which is preliminary data.</text>
</comment>
<dbReference type="EMBL" id="BAAANY010000008">
    <property type="protein sequence ID" value="GAA1670667.1"/>
    <property type="molecule type" value="Genomic_DNA"/>
</dbReference>
<sequence>MPDIDFAEVRDEIDSQLSPPLPIADITHRAHRRNRARAAVTVLTVGVAVAAVTVGAIQLTADRERSPVVPPAGVTDPTPPSGKAGPITPPVRSSTFPAGSQATFTAAVNQKISYAITRLPGIAVTFAWSRTVDGGLTWVSHDLPTLAQPVGTPFTSGPQVLDLTTVIAGQLISHDGGTSWTRRPASGVAVSVLPAGWVLSAPGVDGPIVAIDPADGASHTFTGAPKNCSRPYSGEPTDGSIWLGCPGGLVVSHNRGASWKAFHVLPADANKGTTFTGLTGDQPIVWVDSADGQRGYAIADGGAPGARQQTIFRTDNGGTSWQKIRVVQGNVPTMDGGLTGLSVLPDGSFLNGGVTANIKPLVRSSDDGATYQPLAPVFPTEDPVRTPLGTFVSFHWEDVGSPKNIYVVSDDGIHWSPIPVPTGVKPPQF</sequence>
<name>A0ABP4SEC3_9ACTN</name>
<keyword evidence="2" id="KW-0812">Transmembrane</keyword>
<keyword evidence="2" id="KW-1133">Transmembrane helix</keyword>
<keyword evidence="4" id="KW-1185">Reference proteome</keyword>
<evidence type="ECO:0008006" key="5">
    <source>
        <dbReference type="Google" id="ProtNLM"/>
    </source>
</evidence>
<proteinExistence type="predicted"/>
<evidence type="ECO:0000256" key="2">
    <source>
        <dbReference type="SAM" id="Phobius"/>
    </source>
</evidence>
<protein>
    <recommendedName>
        <fullName evidence="5">Exo-alpha-sialidase</fullName>
    </recommendedName>
</protein>
<keyword evidence="2" id="KW-0472">Membrane</keyword>
<feature type="region of interest" description="Disordered" evidence="1">
    <location>
        <begin position="65"/>
        <end position="96"/>
    </location>
</feature>
<dbReference type="RefSeq" id="WP_344309211.1">
    <property type="nucleotide sequence ID" value="NZ_BAAANY010000008.1"/>
</dbReference>
<dbReference type="InterPro" id="IPR015943">
    <property type="entry name" value="WD40/YVTN_repeat-like_dom_sf"/>
</dbReference>